<gene>
    <name evidence="1" type="ORF">Goklo_015923</name>
</gene>
<proteinExistence type="predicted"/>
<dbReference type="AlphaFoldDB" id="A0A7J8UCW8"/>
<evidence type="ECO:0008006" key="3">
    <source>
        <dbReference type="Google" id="ProtNLM"/>
    </source>
</evidence>
<evidence type="ECO:0000313" key="1">
    <source>
        <dbReference type="EMBL" id="MBA0648149.1"/>
    </source>
</evidence>
<sequence length="147" mass="16618">MKTLSFLDGDVMRSTINRVSAINFSQRVHQILVKDMVTTVVFHLMDVENRYFLVKFHSREAYEKEIEGLIGKVTKLDFQMDKGSSGKFARMVVYIDLEKFGYLQNLFPSVGSATNIVVGLDLMVGTSSINDKVAKPTEAFGPWMLVE</sequence>
<protein>
    <recommendedName>
        <fullName evidence="3">DUF4283 domain-containing protein</fullName>
    </recommendedName>
</protein>
<name>A0A7J8UCW8_9ROSI</name>
<accession>A0A7J8UCW8</accession>
<organism evidence="1 2">
    <name type="scientific">Gossypium klotzschianum</name>
    <dbReference type="NCBI Taxonomy" id="34286"/>
    <lineage>
        <taxon>Eukaryota</taxon>
        <taxon>Viridiplantae</taxon>
        <taxon>Streptophyta</taxon>
        <taxon>Embryophyta</taxon>
        <taxon>Tracheophyta</taxon>
        <taxon>Spermatophyta</taxon>
        <taxon>Magnoliopsida</taxon>
        <taxon>eudicotyledons</taxon>
        <taxon>Gunneridae</taxon>
        <taxon>Pentapetalae</taxon>
        <taxon>rosids</taxon>
        <taxon>malvids</taxon>
        <taxon>Malvales</taxon>
        <taxon>Malvaceae</taxon>
        <taxon>Malvoideae</taxon>
        <taxon>Gossypium</taxon>
    </lineage>
</organism>
<comment type="caution">
    <text evidence="1">The sequence shown here is derived from an EMBL/GenBank/DDBJ whole genome shotgun (WGS) entry which is preliminary data.</text>
</comment>
<keyword evidence="2" id="KW-1185">Reference proteome</keyword>
<dbReference type="Proteomes" id="UP000593573">
    <property type="component" value="Unassembled WGS sequence"/>
</dbReference>
<dbReference type="OrthoDB" id="1002341at2759"/>
<dbReference type="EMBL" id="JABFAB010000005">
    <property type="protein sequence ID" value="MBA0648149.1"/>
    <property type="molecule type" value="Genomic_DNA"/>
</dbReference>
<evidence type="ECO:0000313" key="2">
    <source>
        <dbReference type="Proteomes" id="UP000593573"/>
    </source>
</evidence>
<reference evidence="1 2" key="1">
    <citation type="journal article" date="2019" name="Genome Biol. Evol.">
        <title>Insights into the evolution of the New World diploid cottons (Gossypium, subgenus Houzingenia) based on genome sequencing.</title>
        <authorList>
            <person name="Grover C.E."/>
            <person name="Arick M.A. 2nd"/>
            <person name="Thrash A."/>
            <person name="Conover J.L."/>
            <person name="Sanders W.S."/>
            <person name="Peterson D.G."/>
            <person name="Frelichowski J.E."/>
            <person name="Scheffler J.A."/>
            <person name="Scheffler B.E."/>
            <person name="Wendel J.F."/>
        </authorList>
    </citation>
    <scope>NUCLEOTIDE SEQUENCE [LARGE SCALE GENOMIC DNA]</scope>
    <source>
        <strain evidence="1">57</strain>
        <tissue evidence="1">Leaf</tissue>
    </source>
</reference>